<dbReference type="PROSITE" id="PS50110">
    <property type="entry name" value="RESPONSE_REGULATORY"/>
    <property type="match status" value="1"/>
</dbReference>
<dbReference type="GO" id="GO:0003677">
    <property type="term" value="F:DNA binding"/>
    <property type="evidence" value="ECO:0007669"/>
    <property type="project" value="UniProtKB-KW"/>
</dbReference>
<comment type="caution">
    <text evidence="6">The sequence shown here is derived from an EMBL/GenBank/DDBJ whole genome shotgun (WGS) entry which is preliminary data.</text>
</comment>
<gene>
    <name evidence="6" type="ORF">GCM10008938_45920</name>
</gene>
<sequence>MLKTMQAARILVVEDEHSLASIMEAYLRREGFHTERASSGKEALQLAHTWKPDLILLDIMLPELDGLEVLKRLQTAQQDVRVILLTARSEQLDKLLGLKLGADDYVVKPFDPNEVVLRVHAVLRRSQPQPTPALRLGQLELDLQAMNVQVSGTRVHLTLTEYRLLEVLARHPQRTFSREELLERCWEGDALGRTVDVHMGTLRRKLEQHGIVGMLETVRGVGYRLWIQ</sequence>
<accession>A0ABQ2DFJ1</accession>
<feature type="domain" description="Response regulatory" evidence="4">
    <location>
        <begin position="9"/>
        <end position="123"/>
    </location>
</feature>
<dbReference type="PROSITE" id="PS51755">
    <property type="entry name" value="OMPR_PHOB"/>
    <property type="match status" value="1"/>
</dbReference>
<dbReference type="Gene3D" id="1.10.10.10">
    <property type="entry name" value="Winged helix-like DNA-binding domain superfamily/Winged helix DNA-binding domain"/>
    <property type="match status" value="1"/>
</dbReference>
<proteinExistence type="predicted"/>
<dbReference type="SMART" id="SM00862">
    <property type="entry name" value="Trans_reg_C"/>
    <property type="match status" value="1"/>
</dbReference>
<evidence type="ECO:0000259" key="5">
    <source>
        <dbReference type="PROSITE" id="PS51755"/>
    </source>
</evidence>
<keyword evidence="7" id="KW-1185">Reference proteome</keyword>
<keyword evidence="2" id="KW-0597">Phosphoprotein</keyword>
<dbReference type="InterPro" id="IPR039420">
    <property type="entry name" value="WalR-like"/>
</dbReference>
<evidence type="ECO:0000256" key="1">
    <source>
        <dbReference type="ARBA" id="ARBA00023125"/>
    </source>
</evidence>
<evidence type="ECO:0000256" key="3">
    <source>
        <dbReference type="PROSITE-ProRule" id="PRU01091"/>
    </source>
</evidence>
<keyword evidence="1 3" id="KW-0238">DNA-binding</keyword>
<evidence type="ECO:0000259" key="4">
    <source>
        <dbReference type="PROSITE" id="PS50110"/>
    </source>
</evidence>
<feature type="DNA-binding region" description="OmpR/PhoB-type" evidence="3">
    <location>
        <begin position="131"/>
        <end position="227"/>
    </location>
</feature>
<dbReference type="InterPro" id="IPR001789">
    <property type="entry name" value="Sig_transdc_resp-reg_receiver"/>
</dbReference>
<dbReference type="SUPFAM" id="SSF52172">
    <property type="entry name" value="CheY-like"/>
    <property type="match status" value="1"/>
</dbReference>
<dbReference type="PANTHER" id="PTHR48111:SF59">
    <property type="entry name" value="TRANSCRIPTIONAL REGULATORY PROTEIN BAER"/>
    <property type="match status" value="1"/>
</dbReference>
<organism evidence="6 7">
    <name type="scientific">Deinococcus roseus</name>
    <dbReference type="NCBI Taxonomy" id="392414"/>
    <lineage>
        <taxon>Bacteria</taxon>
        <taxon>Thermotogati</taxon>
        <taxon>Deinococcota</taxon>
        <taxon>Deinococci</taxon>
        <taxon>Deinococcales</taxon>
        <taxon>Deinococcaceae</taxon>
        <taxon>Deinococcus</taxon>
    </lineage>
</organism>
<feature type="domain" description="OmpR/PhoB-type" evidence="5">
    <location>
        <begin position="131"/>
        <end position="227"/>
    </location>
</feature>
<dbReference type="InterPro" id="IPR036388">
    <property type="entry name" value="WH-like_DNA-bd_sf"/>
</dbReference>
<evidence type="ECO:0000256" key="2">
    <source>
        <dbReference type="PROSITE-ProRule" id="PRU00169"/>
    </source>
</evidence>
<feature type="modified residue" description="4-aspartylphosphate" evidence="2">
    <location>
        <position position="58"/>
    </location>
</feature>
<dbReference type="CDD" id="cd17574">
    <property type="entry name" value="REC_OmpR"/>
    <property type="match status" value="1"/>
</dbReference>
<reference evidence="7" key="1">
    <citation type="journal article" date="2019" name="Int. J. Syst. Evol. Microbiol.">
        <title>The Global Catalogue of Microorganisms (GCM) 10K type strain sequencing project: providing services to taxonomists for standard genome sequencing and annotation.</title>
        <authorList>
            <consortium name="The Broad Institute Genomics Platform"/>
            <consortium name="The Broad Institute Genome Sequencing Center for Infectious Disease"/>
            <person name="Wu L."/>
            <person name="Ma J."/>
        </authorList>
    </citation>
    <scope>NUCLEOTIDE SEQUENCE [LARGE SCALE GENOMIC DNA]</scope>
    <source>
        <strain evidence="7">JCM 14370</strain>
    </source>
</reference>
<evidence type="ECO:0000313" key="7">
    <source>
        <dbReference type="Proteomes" id="UP000632222"/>
    </source>
</evidence>
<dbReference type="Gene3D" id="6.10.250.690">
    <property type="match status" value="1"/>
</dbReference>
<dbReference type="Pfam" id="PF00072">
    <property type="entry name" value="Response_reg"/>
    <property type="match status" value="1"/>
</dbReference>
<dbReference type="Proteomes" id="UP000632222">
    <property type="component" value="Unassembled WGS sequence"/>
</dbReference>
<dbReference type="EMBL" id="BMOD01000030">
    <property type="protein sequence ID" value="GGJ54643.1"/>
    <property type="molecule type" value="Genomic_DNA"/>
</dbReference>
<dbReference type="Pfam" id="PF00486">
    <property type="entry name" value="Trans_reg_C"/>
    <property type="match status" value="1"/>
</dbReference>
<dbReference type="InterPro" id="IPR001867">
    <property type="entry name" value="OmpR/PhoB-type_DNA-bd"/>
</dbReference>
<dbReference type="PANTHER" id="PTHR48111">
    <property type="entry name" value="REGULATOR OF RPOS"/>
    <property type="match status" value="1"/>
</dbReference>
<dbReference type="Gene3D" id="3.40.50.2300">
    <property type="match status" value="1"/>
</dbReference>
<dbReference type="CDD" id="cd00383">
    <property type="entry name" value="trans_reg_C"/>
    <property type="match status" value="1"/>
</dbReference>
<protein>
    <submittedName>
        <fullName evidence="6">DNA-binding response regulator</fullName>
    </submittedName>
</protein>
<evidence type="ECO:0000313" key="6">
    <source>
        <dbReference type="EMBL" id="GGJ54643.1"/>
    </source>
</evidence>
<dbReference type="SMART" id="SM00448">
    <property type="entry name" value="REC"/>
    <property type="match status" value="1"/>
</dbReference>
<name>A0ABQ2DFJ1_9DEIO</name>
<dbReference type="InterPro" id="IPR011006">
    <property type="entry name" value="CheY-like_superfamily"/>
</dbReference>